<dbReference type="EMBL" id="CP043028">
    <property type="protein sequence ID" value="QFJ55053.1"/>
    <property type="molecule type" value="Genomic_DNA"/>
</dbReference>
<dbReference type="InterPro" id="IPR008964">
    <property type="entry name" value="Invasin/intimin_cell_adhesion"/>
</dbReference>
<evidence type="ECO:0000259" key="2">
    <source>
        <dbReference type="PROSITE" id="PS50853"/>
    </source>
</evidence>
<dbReference type="KEGG" id="pxv:FXF36_09335"/>
<dbReference type="SMART" id="SM00060">
    <property type="entry name" value="FN3"/>
    <property type="match status" value="2"/>
</dbReference>
<dbReference type="RefSeq" id="WP_151623502.1">
    <property type="nucleotide sequence ID" value="NZ_CP043028.1"/>
</dbReference>
<proteinExistence type="predicted"/>
<protein>
    <recommendedName>
        <fullName evidence="2">Fibronectin type-III domain-containing protein</fullName>
    </recommendedName>
</protein>
<evidence type="ECO:0000256" key="1">
    <source>
        <dbReference type="SAM" id="MobiDB-lite"/>
    </source>
</evidence>
<dbReference type="InterPro" id="IPR036116">
    <property type="entry name" value="FN3_sf"/>
</dbReference>
<feature type="compositionally biased region" description="Polar residues" evidence="1">
    <location>
        <begin position="104"/>
        <end position="121"/>
    </location>
</feature>
<evidence type="ECO:0000313" key="4">
    <source>
        <dbReference type="Proteomes" id="UP000327030"/>
    </source>
</evidence>
<feature type="region of interest" description="Disordered" evidence="1">
    <location>
        <begin position="96"/>
        <end position="203"/>
    </location>
</feature>
<feature type="compositionally biased region" description="Acidic residues" evidence="1">
    <location>
        <begin position="124"/>
        <end position="133"/>
    </location>
</feature>
<evidence type="ECO:0000313" key="3">
    <source>
        <dbReference type="EMBL" id="QFJ55053.1"/>
    </source>
</evidence>
<dbReference type="Gene3D" id="2.60.40.10">
    <property type="entry name" value="Immunoglobulins"/>
    <property type="match status" value="2"/>
</dbReference>
<dbReference type="SUPFAM" id="SSF49265">
    <property type="entry name" value="Fibronectin type III"/>
    <property type="match status" value="1"/>
</dbReference>
<name>A0A5P6VQU2_PSEXY</name>
<gene>
    <name evidence="3" type="ORF">FXF36_09335</name>
</gene>
<dbReference type="InterPro" id="IPR003961">
    <property type="entry name" value="FN3_dom"/>
</dbReference>
<dbReference type="Gene3D" id="2.60.40.1080">
    <property type="match status" value="1"/>
</dbReference>
<dbReference type="PROSITE" id="PS50853">
    <property type="entry name" value="FN3"/>
    <property type="match status" value="2"/>
</dbReference>
<feature type="domain" description="Fibronectin type-III" evidence="2">
    <location>
        <begin position="3425"/>
        <end position="3522"/>
    </location>
</feature>
<reference evidence="4" key="1">
    <citation type="submission" date="2019-08" db="EMBL/GenBank/DDBJ databases">
        <title>Complete Genome Sequence of the Polysaccharide-Degrading Rumen Bacterium Pseudobutyrivibrio xylanivorans MA3014.</title>
        <authorList>
            <person name="Palevich N."/>
            <person name="Maclean P.H."/>
            <person name="Kelly W.J."/>
            <person name="Leahy S.C."/>
            <person name="Rakonjac J."/>
            <person name="Attwood G.T."/>
        </authorList>
    </citation>
    <scope>NUCLEOTIDE SEQUENCE [LARGE SCALE GENOMIC DNA]</scope>
    <source>
        <strain evidence="4">MA3014</strain>
    </source>
</reference>
<sequence>MRENLNAIKRLVAFFLTVFLIGTTVGNDVFVIATEENRCPEFVDEQTYAANVLQPIGEGDGYCDRCGQVEEAHIQFDDELEEDNLADEEYLEEGEENIEDIDNTTDTQETQVSSGDAQATDSPEYIDETDETSEENKEDAAVDTDNSETGEEEIKEDEETTTIDEEDIDKEKDTEEIESEENKDEEEKDKEDLEEDKEKEEECEHQWEYIANGDGTHMKRCERCEEEEREACDYGDDGLCKYCGAPNMELEYQSYSKTFGSTTVTVAGNMPSHSTVTIYRVSPKSFENLVNRNLEDETFIAYEAFDIDIWDASGNKYQPNDNGESVQVSFKGVDELQATNEEDVTVFRLEDDNTVTEVEKDVVGEDVYFEADHFTIYGTGTVAPGSFLILYPTMIDGFGYAKVNNTNADKPYLKVNSARFKLYVDMVGQYTFSATTYKNLTDASVLDSGTAVATTGDIYVVNADTIGWMDIEIPLSGISGQDRFVTYGNTYSVVVIPMATPSGYVNIGYGTGTIESYVKSGTWEQQQAGIFIETDSNIELSATASDTYTITSISGPDPSSALGAGSGLNPYKLDPTADKYLYSKGDSGTFKATLSNTAADRNITWTSSDSNVIEVNASTGAFKVKAGGIATVTARYQNSSTTSTKAIDIKAIQFTIGGVDPDDSQAPYKAPYSGVEQSPTVRGYVGSTASDGNEVEVKHTFGNNLNVTTEAQALISYTVEEKTFTFNRYFTINPIELKASAFTNDTTLTVANGAVTAIDNVDPDNTEYTAKTRPKFGTDFTASIVSTDTSINGKVYVVDLVGKGNFTNPVNSEGQTEAVRWTKTTTSEAEVGITVELTDNSKLNACYYTGEEIGLSDDWSTDVVFKDSEGNTIDFINKSNATYLITDKGGSTKSNVTAGEKTLTFTVNSNVGGLAGAKFSVDFWVLKADISKAEIVWTNGNEFSYDGNDKKPEKGTHFTVKFGTKELSTSEYDVTYTGDTKNVTGTTNIPTLVVKGAGTNFDAKTQISAQYKIVADYDYNLIVRIQVGNSSYDGTKENNYVIPYEKIYNGVATSPNIIVYMDGTIYEEGAAKDYTVSVSDEGESGDATANVGTKVITITPTATGAFKGKLPVTATYKVVQRSLTTNMVDISKVTAKTYRGSAIDMVTAEPKASNPKEATSDSYDVKVTYDGNILKRGTDYTLTCEDNTNAGTATFYIEGTGNFKGKLSSGNYKFTINPAELSKTDTGKAYVTLDKDSVVYNGSSQEPTVTVKVNGKEINRVDATDSTKVNYTIDYADNLSVGTASVTVKGSNNLKGTVVLNFTITSDKSEFSKITIKSDYKAEKVKISGEYESTAEDGTITRYYTCNVPITYSGTAFDGSVGVYVDGNNKKLEFGKDYRYAYVNVINAKNCDITSESGRNESPKLIIYGQGSYKNNNAEIYLNVSPIDISTDNTSIKFDPTEDDNFEKQWNGSEKLLSNLVIKIDGKTLTAGEAAGTTGDYYITYLDDKKSAGTQRVKVTGRGNYGGARELTYQIGQDISSAIVTIVGPHLESDEMLKKSTNTSLLSLSENHGTEETPLTDIVNWRGNNEAPRIRLYGKLADSTLTLLTAKSGGLTVYDYTIEMSTEFSDYRSRQAGDETGTNFNTVHVKIDADAGTSGYYGKAEFYFDIYPQSIKVLGSQDNLDSTIGIISTGTVRHPYTGNVQTITPELKFYNGGGVAFSYALNIEKDANGNDVSVSRDYEPVTYDIGPSISDTIQTAVTGKGNFTDRLTLSNIISKGNVKIYRTENKLSEHKTELVGTTAITDDTAVEQRTTTYNLSDENPKKDYYLRYTYTGQPQFPTITLTSIESDATNDPVTLNAGVDYIIQMTNDDPNNPEDLACVGTKTITIVLTETKNKNYQAQTIKLKYEIVTNTIKNYDASLTRMKYTGKAFNIVDINNAIESGELKLNVWSTEAELVRGQDYVVVTDKDKDLAKINAQFGTSYEDIVVAGKGNFEPCYETNYIFVKADTESTPNSTYSGYCRVPFTIYLDISSTDGDNELAKVYFEQQKYLLSNESTITPKIVYKKSETATEYEGVLPLQTTIGGKAENNYTVSRANVGKPGPDAEITVEGQNLAYGVATGVKYGADEATSKTVCFLADLNNYSGLIWDNTTVFECDGTSYMPKPDGLLGNPGSSTTSTDTYGDYTIQYKYKEHKSETDTVNKDKAKDAGYYILYVAATANSDYYTSNTGTKFYFYIKYNLANATMIFKNDQGKEITRTNYTGQPFSILDSVIITPKGGGPNDKLYHKASGLISLVTVTPDTVTQVNINPGYTITATAKDKELVYGKLNGTFLVDGVSLKTAEFKLYDPWATTKTENYQYTYNGAAIEPIVEATIKVSGITRELTKGTDFDVIYHDNKKAGTGYISIVGLGSYECDDFKPDENSEFTISKLDFTTASDSSHKNIEVVVEEATYGGYYLDYKDKTKGFVEQKPAVEVFYVDEVKGIRNKLQQQTDRVSGDYKIQLYDNNTLAKSSNDANAPYVIIEAGTNGNTTGSTSQNPKKFTINKLNLSKGSVEIAQQSAQFTGAKINVYDVVKLTSGTTYTVGDVEYPVYLVQKGADASLDAANLYDYEITVTKDGQTYEDGQITEMGTYNITIEGKNNCSSQIVTYFNITERSLPDNFHYYYSSSKSSFVGTVAEIKENGKIVGYKYTGGLADTAGKVTDTLTINVYDVETVGAEDNPNNIPRVEIIDSGVKEANNTDHELDPAKEFTLSVKNNTTAGTGSWDKTVTADNHAPVTAGTPTVTISGAGNYTGNLVLPYNIGKNINNIVNDLQVVYTVKDTFEGYTTVSYDGTDNVAWHYTFNGAEQTPKANTIKYGTQILKLGTDYTLTFTDNTGTTDKCINAGYKYAVITGKNTYCGTLKTKFAISKKEIVSPTKTFTNESTMSTTDGALTFAVSGGLVKRLSAEKAAELLPDVTNNDNFKNYYYAIYDGIDIKPTVTVKDNTLSKLAKTNVVSDADLEVTWPRPATVSTFNKSLGTLNNGSYIEISFMKSTKDDFSTGSNYFVADGAATYRIVYLILEHNLGDDFYIQFAEEGIEGNGEDWDGNKHEPEILVKNGSRTLVKSEDDGETGDYLIKYTNNIVPGIATVTVTGVNNYKGTKSATFNIWGDLAKTKIFFKNEDGEWINTEYEALPIQTYTGGAIVPDVKLVLVAESNMDQTADVELTLGKEYIVGKNESSDGTFFSDGKVTFTGTAKRDQVDEGQSIFWTGNKELEYFIEYDENKVTLSIDKKTYKFTGYPIKPSKDEIDVSIVTAIKKDITYYRDLNGDGEISESEKITDDNDFISLGDIRVVMTYKVGNSDEKTAEGTYTIVTRPISDCTVVLSSPQRYTSRKIEPPYTIYLEEDGKIYNLTEYDDSTKTGDYSVDFGNYIYGDATAVFTGKSAEITGTKEVPYTIKLQSVVNLNAPDETNTGDSLTVNWVKDLYSDGTELEIQTKNSDGGYDTHAITKVVGKKQSTVFENLKSSTEYKIIARAYAVTKDGTVIFSDPSVIYKTTDIAKSDITAVSNSSGKATISWNPDGTVKLYYIYRAGNDTDEGTLIAIIPASSGSYTNSNLVSGVTYYYHTEGYGLVNGKLDKVNTSSVVKVTVK</sequence>
<dbReference type="InterPro" id="IPR013783">
    <property type="entry name" value="Ig-like_fold"/>
</dbReference>
<dbReference type="CDD" id="cd00063">
    <property type="entry name" value="FN3"/>
    <property type="match status" value="1"/>
</dbReference>
<feature type="domain" description="Fibronectin type-III" evidence="2">
    <location>
        <begin position="3523"/>
        <end position="3614"/>
    </location>
</feature>
<dbReference type="OrthoDB" id="2081414at2"/>
<dbReference type="Proteomes" id="UP000327030">
    <property type="component" value="Chromosome 1"/>
</dbReference>
<dbReference type="SUPFAM" id="SSF49373">
    <property type="entry name" value="Invasin/intimin cell-adhesion fragments"/>
    <property type="match status" value="1"/>
</dbReference>
<accession>A0A5P6VQU2</accession>
<feature type="compositionally biased region" description="Acidic residues" evidence="1">
    <location>
        <begin position="141"/>
        <end position="199"/>
    </location>
</feature>
<organism evidence="3 4">
    <name type="scientific">Pseudobutyrivibrio xylanivorans</name>
    <dbReference type="NCBI Taxonomy" id="185007"/>
    <lineage>
        <taxon>Bacteria</taxon>
        <taxon>Bacillati</taxon>
        <taxon>Bacillota</taxon>
        <taxon>Clostridia</taxon>
        <taxon>Lachnospirales</taxon>
        <taxon>Lachnospiraceae</taxon>
        <taxon>Pseudobutyrivibrio</taxon>
    </lineage>
</organism>